<feature type="signal peptide" evidence="2">
    <location>
        <begin position="1"/>
        <end position="19"/>
    </location>
</feature>
<proteinExistence type="predicted"/>
<feature type="region of interest" description="Disordered" evidence="1">
    <location>
        <begin position="24"/>
        <end position="57"/>
    </location>
</feature>
<dbReference type="PROSITE" id="PS51257">
    <property type="entry name" value="PROKAR_LIPOPROTEIN"/>
    <property type="match status" value="1"/>
</dbReference>
<gene>
    <name evidence="3" type="ORF">EDC25_101254</name>
</gene>
<dbReference type="Proteomes" id="UP000294599">
    <property type="component" value="Unassembled WGS sequence"/>
</dbReference>
<dbReference type="AlphaFoldDB" id="A0A4S3L0G2"/>
<dbReference type="RefSeq" id="WP_207905694.1">
    <property type="nucleotide sequence ID" value="NZ_JBHLWF010000005.1"/>
</dbReference>
<accession>A0A4S3L0G2</accession>
<evidence type="ECO:0008006" key="5">
    <source>
        <dbReference type="Google" id="ProtNLM"/>
    </source>
</evidence>
<evidence type="ECO:0000256" key="1">
    <source>
        <dbReference type="SAM" id="MobiDB-lite"/>
    </source>
</evidence>
<evidence type="ECO:0000313" key="4">
    <source>
        <dbReference type="Proteomes" id="UP000294599"/>
    </source>
</evidence>
<feature type="chain" id="PRO_5030100352" description="Glutaconyl-CoA decarboxylase subunit gamma" evidence="2">
    <location>
        <begin position="20"/>
        <end position="139"/>
    </location>
</feature>
<keyword evidence="2" id="KW-0732">Signal</keyword>
<comment type="caution">
    <text evidence="3">The sequence shown here is derived from an EMBL/GenBank/DDBJ whole genome shotgun (WGS) entry which is preliminary data.</text>
</comment>
<organism evidence="3 4">
    <name type="scientific">Pseudofulvimonas gallinarii</name>
    <dbReference type="NCBI Taxonomy" id="634155"/>
    <lineage>
        <taxon>Bacteria</taxon>
        <taxon>Pseudomonadati</taxon>
        <taxon>Pseudomonadota</taxon>
        <taxon>Gammaproteobacteria</taxon>
        <taxon>Lysobacterales</taxon>
        <taxon>Rhodanobacteraceae</taxon>
        <taxon>Pseudofulvimonas</taxon>
    </lineage>
</organism>
<name>A0A4S3L0G2_9GAMM</name>
<feature type="compositionally biased region" description="Low complexity" evidence="1">
    <location>
        <begin position="35"/>
        <end position="47"/>
    </location>
</feature>
<dbReference type="EMBL" id="SMAF01000001">
    <property type="protein sequence ID" value="TCT01387.1"/>
    <property type="molecule type" value="Genomic_DNA"/>
</dbReference>
<keyword evidence="4" id="KW-1185">Reference proteome</keyword>
<sequence>MNMRIALIGMAGVVGLGLAACSRDEPAAPSPAAQPAPATAPAAAAPPATAPAPAPEPVAAAGDVGIAECDDYLRKYEACLTGHVPAEARDMLQQSLDATRNAWRQASANAQSAEALRNACVQARDTTRASLQAYGCTDF</sequence>
<evidence type="ECO:0000256" key="2">
    <source>
        <dbReference type="SAM" id="SignalP"/>
    </source>
</evidence>
<reference evidence="3 4" key="1">
    <citation type="submission" date="2019-03" db="EMBL/GenBank/DDBJ databases">
        <title>Genomic Encyclopedia of Type Strains, Phase IV (KMG-IV): sequencing the most valuable type-strain genomes for metagenomic binning, comparative biology and taxonomic classification.</title>
        <authorList>
            <person name="Goeker M."/>
        </authorList>
    </citation>
    <scope>NUCLEOTIDE SEQUENCE [LARGE SCALE GENOMIC DNA]</scope>
    <source>
        <strain evidence="3 4">DSM 21944</strain>
    </source>
</reference>
<evidence type="ECO:0000313" key="3">
    <source>
        <dbReference type="EMBL" id="TCT01387.1"/>
    </source>
</evidence>
<protein>
    <recommendedName>
        <fullName evidence="5">Glutaconyl-CoA decarboxylase subunit gamma</fullName>
    </recommendedName>
</protein>